<comment type="caution">
    <text evidence="2">The sequence shown here is derived from an EMBL/GenBank/DDBJ whole genome shotgun (WGS) entry which is preliminary data.</text>
</comment>
<name>A0AAV6LNX4_9ERIC</name>
<protein>
    <submittedName>
        <fullName evidence="2">Uncharacterized protein</fullName>
    </submittedName>
</protein>
<reference evidence="2" key="1">
    <citation type="submission" date="2020-08" db="EMBL/GenBank/DDBJ databases">
        <title>Plant Genome Project.</title>
        <authorList>
            <person name="Zhang R.-G."/>
        </authorList>
    </citation>
    <scope>NUCLEOTIDE SEQUENCE</scope>
    <source>
        <strain evidence="2">WSP0</strain>
        <tissue evidence="2">Leaf</tissue>
    </source>
</reference>
<proteinExistence type="predicted"/>
<organism evidence="2 3">
    <name type="scientific">Rhododendron griersonianum</name>
    <dbReference type="NCBI Taxonomy" id="479676"/>
    <lineage>
        <taxon>Eukaryota</taxon>
        <taxon>Viridiplantae</taxon>
        <taxon>Streptophyta</taxon>
        <taxon>Embryophyta</taxon>
        <taxon>Tracheophyta</taxon>
        <taxon>Spermatophyta</taxon>
        <taxon>Magnoliopsida</taxon>
        <taxon>eudicotyledons</taxon>
        <taxon>Gunneridae</taxon>
        <taxon>Pentapetalae</taxon>
        <taxon>asterids</taxon>
        <taxon>Ericales</taxon>
        <taxon>Ericaceae</taxon>
        <taxon>Ericoideae</taxon>
        <taxon>Rhodoreae</taxon>
        <taxon>Rhododendron</taxon>
    </lineage>
</organism>
<evidence type="ECO:0000313" key="3">
    <source>
        <dbReference type="Proteomes" id="UP000823749"/>
    </source>
</evidence>
<dbReference type="EMBL" id="JACTNZ010000001">
    <property type="protein sequence ID" value="KAG5566054.1"/>
    <property type="molecule type" value="Genomic_DNA"/>
</dbReference>
<evidence type="ECO:0000256" key="1">
    <source>
        <dbReference type="SAM" id="MobiDB-lite"/>
    </source>
</evidence>
<dbReference type="AlphaFoldDB" id="A0AAV6LNX4"/>
<evidence type="ECO:0000313" key="2">
    <source>
        <dbReference type="EMBL" id="KAG5566054.1"/>
    </source>
</evidence>
<feature type="compositionally biased region" description="Low complexity" evidence="1">
    <location>
        <begin position="10"/>
        <end position="21"/>
    </location>
</feature>
<sequence length="74" mass="8147">MIGATGAPMSSSSPTAGSSVCSSSLRYRHGRLGGHSWQVDSIFLFLLQERLFFCFALERAVAAIFFFFVELCFS</sequence>
<gene>
    <name evidence="2" type="ORF">RHGRI_001850</name>
</gene>
<dbReference type="Proteomes" id="UP000823749">
    <property type="component" value="Chromosome 1"/>
</dbReference>
<feature type="region of interest" description="Disordered" evidence="1">
    <location>
        <begin position="1"/>
        <end position="21"/>
    </location>
</feature>
<keyword evidence="3" id="KW-1185">Reference proteome</keyword>
<accession>A0AAV6LNX4</accession>